<feature type="region of interest" description="Disordered" evidence="1">
    <location>
        <begin position="1"/>
        <end position="136"/>
    </location>
</feature>
<evidence type="ECO:0000313" key="3">
    <source>
        <dbReference type="RefSeq" id="XP_018014110.2"/>
    </source>
</evidence>
<sequence>MLPSSSRPPVKHSNIVPTLSFSLPSPEEQDEEERTSFITGSPSGRTSSPSRRQGRPSVSIDEDHETLPLMIREEDEDGDDDDEDHTDGSDVPLLATRSHKRSGSAVSRIPTSPLGSRRASAAVGGASAATGGQPSEGLGSTIAEFLSKRSAEEQTNVATAAAVVPSLVVSAQPEDMMSFATNLVTDAVRQAQIRVKQRARECPDLRAMVTSFVAEVLDVAKKEAYRKIAEKNNINNVQNLPQGRGLPSVIGEGIRTNPWVHRAVRYVGNILDRICPCRSPFFKL</sequence>
<dbReference type="Proteomes" id="UP000694843">
    <property type="component" value="Unplaced"/>
</dbReference>
<accession>A0A8B7NKD2</accession>
<evidence type="ECO:0000256" key="1">
    <source>
        <dbReference type="SAM" id="MobiDB-lite"/>
    </source>
</evidence>
<feature type="compositionally biased region" description="Low complexity" evidence="1">
    <location>
        <begin position="115"/>
        <end position="132"/>
    </location>
</feature>
<dbReference type="RefSeq" id="XP_018014110.2">
    <property type="nucleotide sequence ID" value="XM_018158621.2"/>
</dbReference>
<reference evidence="3" key="1">
    <citation type="submission" date="2025-08" db="UniProtKB">
        <authorList>
            <consortium name="RefSeq"/>
        </authorList>
    </citation>
    <scope>IDENTIFICATION</scope>
    <source>
        <tissue evidence="3">Whole organism</tissue>
    </source>
</reference>
<feature type="compositionally biased region" description="Acidic residues" evidence="1">
    <location>
        <begin position="73"/>
        <end position="85"/>
    </location>
</feature>
<organism evidence="2 3">
    <name type="scientific">Hyalella azteca</name>
    <name type="common">Amphipod</name>
    <dbReference type="NCBI Taxonomy" id="294128"/>
    <lineage>
        <taxon>Eukaryota</taxon>
        <taxon>Metazoa</taxon>
        <taxon>Ecdysozoa</taxon>
        <taxon>Arthropoda</taxon>
        <taxon>Crustacea</taxon>
        <taxon>Multicrustacea</taxon>
        <taxon>Malacostraca</taxon>
        <taxon>Eumalacostraca</taxon>
        <taxon>Peracarida</taxon>
        <taxon>Amphipoda</taxon>
        <taxon>Senticaudata</taxon>
        <taxon>Talitrida</taxon>
        <taxon>Talitroidea</taxon>
        <taxon>Hyalellidae</taxon>
        <taxon>Hyalella</taxon>
    </lineage>
</organism>
<name>A0A8B7NKD2_HYAAZ</name>
<keyword evidence="2" id="KW-1185">Reference proteome</keyword>
<gene>
    <name evidence="3" type="primary">LOC108671143</name>
</gene>
<evidence type="ECO:0000313" key="2">
    <source>
        <dbReference type="Proteomes" id="UP000694843"/>
    </source>
</evidence>
<proteinExistence type="predicted"/>
<dbReference type="GeneID" id="108671143"/>
<dbReference type="KEGG" id="hazt:108671143"/>
<protein>
    <submittedName>
        <fullName evidence="3">Uncharacterized protein LOC108671143</fullName>
    </submittedName>
</protein>
<feature type="compositionally biased region" description="Low complexity" evidence="1">
    <location>
        <begin position="40"/>
        <end position="59"/>
    </location>
</feature>
<dbReference type="AlphaFoldDB" id="A0A8B7NKD2"/>